<sequence>MKGIVLGYLRDTVLVGLCIGAIGFVGSGCAGPGGSESAGRDDASAGPRADSLAVLWTSGDPAVAEKVCFMYTHNAKKAGWFDRVVLIVWGPSAKLLSEDERLQEYVERMLADGVEVKACKACADSYGVSDRLAELGIEVKYMGRPLTRMLKADGWEVLTF</sequence>
<name>A0A1U9NKI6_9BACT</name>
<organism evidence="1 2">
    <name type="scientific">Anaerohalosphaera lusitana</name>
    <dbReference type="NCBI Taxonomy" id="1936003"/>
    <lineage>
        <taxon>Bacteria</taxon>
        <taxon>Pseudomonadati</taxon>
        <taxon>Planctomycetota</taxon>
        <taxon>Phycisphaerae</taxon>
        <taxon>Sedimentisphaerales</taxon>
        <taxon>Anaerohalosphaeraceae</taxon>
        <taxon>Anaerohalosphaera</taxon>
    </lineage>
</organism>
<dbReference type="EMBL" id="CP019791">
    <property type="protein sequence ID" value="AQT68441.1"/>
    <property type="molecule type" value="Genomic_DNA"/>
</dbReference>
<keyword evidence="2" id="KW-1185">Reference proteome</keyword>
<dbReference type="InterPro" id="IPR027396">
    <property type="entry name" value="DsrEFH-like"/>
</dbReference>
<dbReference type="AlphaFoldDB" id="A0A1U9NKI6"/>
<gene>
    <name evidence="1" type="ORF">STSP2_01605</name>
</gene>
<dbReference type="InterPro" id="IPR003787">
    <property type="entry name" value="Sulphur_relay_DsrE/F-like"/>
</dbReference>
<evidence type="ECO:0000313" key="2">
    <source>
        <dbReference type="Proteomes" id="UP000189674"/>
    </source>
</evidence>
<dbReference type="KEGG" id="alus:STSP2_01605"/>
<dbReference type="Pfam" id="PF02635">
    <property type="entry name" value="DsrE"/>
    <property type="match status" value="1"/>
</dbReference>
<protein>
    <submittedName>
        <fullName evidence="1">DsrE/DsrF-like family protein</fullName>
    </submittedName>
</protein>
<evidence type="ECO:0000313" key="1">
    <source>
        <dbReference type="EMBL" id="AQT68441.1"/>
    </source>
</evidence>
<dbReference type="STRING" id="1936003.STSP2_01605"/>
<dbReference type="Proteomes" id="UP000189674">
    <property type="component" value="Chromosome"/>
</dbReference>
<dbReference type="PROSITE" id="PS51257">
    <property type="entry name" value="PROKAR_LIPOPROTEIN"/>
    <property type="match status" value="1"/>
</dbReference>
<reference evidence="2" key="1">
    <citation type="submission" date="2017-02" db="EMBL/GenBank/DDBJ databases">
        <title>Comparative genomics and description of representatives of a novel lineage of planctomycetes thriving in anoxic sediments.</title>
        <authorList>
            <person name="Spring S."/>
            <person name="Bunk B."/>
            <person name="Sproer C."/>
        </authorList>
    </citation>
    <scope>NUCLEOTIDE SEQUENCE [LARGE SCALE GENOMIC DNA]</scope>
    <source>
        <strain evidence="2">ST-NAGAB-D1</strain>
    </source>
</reference>
<dbReference type="Gene3D" id="3.40.1260.10">
    <property type="entry name" value="DsrEFH-like"/>
    <property type="match status" value="1"/>
</dbReference>
<dbReference type="SUPFAM" id="SSF75169">
    <property type="entry name" value="DsrEFH-like"/>
    <property type="match status" value="1"/>
</dbReference>
<proteinExistence type="predicted"/>
<accession>A0A1U9NKI6</accession>